<gene>
    <name evidence="7" type="ORF">BJX67DRAFT_97139</name>
</gene>
<keyword evidence="8" id="KW-1185">Reference proteome</keyword>
<dbReference type="Proteomes" id="UP001610432">
    <property type="component" value="Unassembled WGS sequence"/>
</dbReference>
<feature type="compositionally biased region" description="Low complexity" evidence="5">
    <location>
        <begin position="610"/>
        <end position="621"/>
    </location>
</feature>
<dbReference type="RefSeq" id="XP_070891013.1">
    <property type="nucleotide sequence ID" value="XM_071035682.1"/>
</dbReference>
<evidence type="ECO:0000259" key="6">
    <source>
        <dbReference type="Pfam" id="PF12325"/>
    </source>
</evidence>
<keyword evidence="3 4" id="KW-0175">Coiled coil</keyword>
<dbReference type="PANTHER" id="PTHR46515:SF1">
    <property type="entry name" value="TATA ELEMENT MODULATORY FACTOR"/>
    <property type="match status" value="1"/>
</dbReference>
<sequence length="787" mass="87302">MVKSNAPGHSPSASAGISPVTSPVPSNGERSSMDIEAGLASLSKDTTSPDNASIPLVVADSRASHDSSRSARSSVDVTGPISNEKDSLDPTPATEPNEGGAEIFSGPKEPTLTVTEFHEEKIRSPPGGEETADELPQVEKSVTESELQEEIHGYIERIDALQSKLKYLAQEAAESARNAAATADPGSMEKQLREKDERIALLLEEGQKLSKTEMDHRTLIKKLRQQMAENTKAQAEAKKRNDRLERDLANSDARAKRAEAAEKRANGSLSAQTKTARDLEAVTAERNALSQTVQEMKGQLARAVSRAEAAEAKANSDALEREKRHAEQLEEDLSSAKIEREISEEKLRREINSLKEHVEQEKERARVLEAELKGEQSVLESKMESLRSRVEEASSGVTGDAQVKLLRQIETLQTQYAVASENWQALEGSLLSRLTNAEKERDEVARREGEARRKTREAVRRLLPDPTNNPKTNKAKNLKVKRLEEELENAQETQRELTNQIEERSQELQKMEQRLKNAADELITAQNEMAEQKAICDANWAQKLEDERAKWREQATRPSYPFRRTESPVSFHRVNNLEAVSTSEYRPTSRRSSAIPGTSPDIGTPPRQNSLPVSTSQSVLSPPLPSSGPISPIPETPNITFESDELFPGSGTPSAFGGAPTHPRGINDIISESTVGAGPSVQLVERMSATVRRLESERAASKDELARITAQRDESRQQVVELMREVEEKRTSDTRVQELEQKLQEIDGRYETTLEMLGEKSEQVEELQADIADLKKIYRELVDSTMK</sequence>
<feature type="compositionally biased region" description="Polar residues" evidence="5">
    <location>
        <begin position="11"/>
        <end position="30"/>
    </location>
</feature>
<evidence type="ECO:0000256" key="1">
    <source>
        <dbReference type="ARBA" id="ARBA00004555"/>
    </source>
</evidence>
<feature type="region of interest" description="Disordered" evidence="5">
    <location>
        <begin position="1"/>
        <end position="141"/>
    </location>
</feature>
<evidence type="ECO:0000313" key="7">
    <source>
        <dbReference type="EMBL" id="KAL2872034.1"/>
    </source>
</evidence>
<feature type="compositionally biased region" description="Pro residues" evidence="5">
    <location>
        <begin position="622"/>
        <end position="635"/>
    </location>
</feature>
<feature type="compositionally biased region" description="Basic and acidic residues" evidence="5">
    <location>
        <begin position="318"/>
        <end position="328"/>
    </location>
</feature>
<keyword evidence="2" id="KW-0333">Golgi apparatus</keyword>
<feature type="compositionally biased region" description="Polar residues" evidence="5">
    <location>
        <begin position="580"/>
        <end position="596"/>
    </location>
</feature>
<feature type="coiled-coil region" evidence="4">
    <location>
        <begin position="434"/>
        <end position="535"/>
    </location>
</feature>
<feature type="compositionally biased region" description="Basic and acidic residues" evidence="5">
    <location>
        <begin position="235"/>
        <end position="265"/>
    </location>
</feature>
<feature type="region of interest" description="Disordered" evidence="5">
    <location>
        <begin position="226"/>
        <end position="278"/>
    </location>
</feature>
<feature type="coiled-coil region" evidence="4">
    <location>
        <begin position="684"/>
        <end position="784"/>
    </location>
</feature>
<dbReference type="GeneID" id="98150754"/>
<feature type="region of interest" description="Disordered" evidence="5">
    <location>
        <begin position="580"/>
        <end position="662"/>
    </location>
</feature>
<evidence type="ECO:0000256" key="4">
    <source>
        <dbReference type="SAM" id="Coils"/>
    </source>
</evidence>
<dbReference type="PANTHER" id="PTHR46515">
    <property type="entry name" value="TATA ELEMENT MODULATORY FACTOR TMF1"/>
    <property type="match status" value="1"/>
</dbReference>
<dbReference type="InterPro" id="IPR022092">
    <property type="entry name" value="TMF_DNA-bd"/>
</dbReference>
<comment type="subcellular location">
    <subcellularLocation>
        <location evidence="1">Golgi apparatus</location>
    </subcellularLocation>
</comment>
<dbReference type="Pfam" id="PF12325">
    <property type="entry name" value="TMF_TATA_bd"/>
    <property type="match status" value="1"/>
</dbReference>
<proteinExistence type="predicted"/>
<protein>
    <submittedName>
        <fullName evidence="7">TATA element modulatory factor 1 TATA binding-domain-containing protein</fullName>
    </submittedName>
</protein>
<organism evidence="7 8">
    <name type="scientific">Aspergillus lucknowensis</name>
    <dbReference type="NCBI Taxonomy" id="176173"/>
    <lineage>
        <taxon>Eukaryota</taxon>
        <taxon>Fungi</taxon>
        <taxon>Dikarya</taxon>
        <taxon>Ascomycota</taxon>
        <taxon>Pezizomycotina</taxon>
        <taxon>Eurotiomycetes</taxon>
        <taxon>Eurotiomycetidae</taxon>
        <taxon>Eurotiales</taxon>
        <taxon>Aspergillaceae</taxon>
        <taxon>Aspergillus</taxon>
        <taxon>Aspergillus subgen. Nidulantes</taxon>
    </lineage>
</organism>
<feature type="region of interest" description="Disordered" evidence="5">
    <location>
        <begin position="307"/>
        <end position="332"/>
    </location>
</feature>
<evidence type="ECO:0000313" key="8">
    <source>
        <dbReference type="Proteomes" id="UP001610432"/>
    </source>
</evidence>
<reference evidence="7 8" key="1">
    <citation type="submission" date="2024-07" db="EMBL/GenBank/DDBJ databases">
        <title>Section-level genome sequencing and comparative genomics of Aspergillus sections Usti and Cavernicolus.</title>
        <authorList>
            <consortium name="Lawrence Berkeley National Laboratory"/>
            <person name="Nybo J.L."/>
            <person name="Vesth T.C."/>
            <person name="Theobald S."/>
            <person name="Frisvad J.C."/>
            <person name="Larsen T.O."/>
            <person name="Kjaerboelling I."/>
            <person name="Rothschild-Mancinelli K."/>
            <person name="Lyhne E.K."/>
            <person name="Kogle M.E."/>
            <person name="Barry K."/>
            <person name="Clum A."/>
            <person name="Na H."/>
            <person name="Ledsgaard L."/>
            <person name="Lin J."/>
            <person name="Lipzen A."/>
            <person name="Kuo A."/>
            <person name="Riley R."/>
            <person name="Mondo S."/>
            <person name="Labutti K."/>
            <person name="Haridas S."/>
            <person name="Pangalinan J."/>
            <person name="Salamov A.A."/>
            <person name="Simmons B.A."/>
            <person name="Magnuson J.K."/>
            <person name="Chen J."/>
            <person name="Drula E."/>
            <person name="Henrissat B."/>
            <person name="Wiebenga A."/>
            <person name="Lubbers R.J."/>
            <person name="Gomes A.C."/>
            <person name="Macurrencykelacurrency M.R."/>
            <person name="Stajich J."/>
            <person name="Grigoriev I.V."/>
            <person name="Mortensen U.H."/>
            <person name="De Vries R.P."/>
            <person name="Baker S.E."/>
            <person name="Andersen M.R."/>
        </authorList>
    </citation>
    <scope>NUCLEOTIDE SEQUENCE [LARGE SCALE GENOMIC DNA]</scope>
    <source>
        <strain evidence="7 8">CBS 449.75</strain>
    </source>
</reference>
<evidence type="ECO:0000256" key="2">
    <source>
        <dbReference type="ARBA" id="ARBA00023034"/>
    </source>
</evidence>
<dbReference type="Pfam" id="PF12329">
    <property type="entry name" value="TMF_DNA_bd"/>
    <property type="match status" value="1"/>
</dbReference>
<evidence type="ECO:0000256" key="3">
    <source>
        <dbReference type="ARBA" id="ARBA00023054"/>
    </source>
</evidence>
<feature type="coiled-coil region" evidence="4">
    <location>
        <begin position="144"/>
        <end position="178"/>
    </location>
</feature>
<feature type="domain" description="TATA element modulatory factor 1 TATA binding" evidence="6">
    <location>
        <begin position="672"/>
        <end position="784"/>
    </location>
</feature>
<dbReference type="EMBL" id="JBFXLQ010000002">
    <property type="protein sequence ID" value="KAL2872034.1"/>
    <property type="molecule type" value="Genomic_DNA"/>
</dbReference>
<evidence type="ECO:0000256" key="5">
    <source>
        <dbReference type="SAM" id="MobiDB-lite"/>
    </source>
</evidence>
<accession>A0ABR4M619</accession>
<name>A0ABR4M619_9EURO</name>
<dbReference type="InterPro" id="IPR052602">
    <property type="entry name" value="Growth_transcription_reg"/>
</dbReference>
<dbReference type="InterPro" id="IPR022091">
    <property type="entry name" value="TMF_TATA-bd"/>
</dbReference>
<feature type="compositionally biased region" description="Low complexity" evidence="5">
    <location>
        <begin position="307"/>
        <end position="317"/>
    </location>
</feature>
<comment type="caution">
    <text evidence="7">The sequence shown here is derived from an EMBL/GenBank/DDBJ whole genome shotgun (WGS) entry which is preliminary data.</text>
</comment>